<name>A0A9N8MMQ6_9BURK</name>
<proteinExistence type="predicted"/>
<protein>
    <submittedName>
        <fullName evidence="1">Uncharacterized protein</fullName>
    </submittedName>
</protein>
<keyword evidence="2" id="KW-1185">Reference proteome</keyword>
<dbReference type="EMBL" id="CAJNAS010000004">
    <property type="protein sequence ID" value="CAE6879220.1"/>
    <property type="molecule type" value="Genomic_DNA"/>
</dbReference>
<evidence type="ECO:0000313" key="2">
    <source>
        <dbReference type="Proteomes" id="UP000675121"/>
    </source>
</evidence>
<evidence type="ECO:0000313" key="1">
    <source>
        <dbReference type="EMBL" id="CAE6879220.1"/>
    </source>
</evidence>
<dbReference type="Proteomes" id="UP000675121">
    <property type="component" value="Unassembled WGS sequence"/>
</dbReference>
<sequence>MIGYGPGHVKALDQISMVQRGRTTTHPLTVSFDANTRNRRQPSYFLHKSLTRILDTLYHFELAQLWAGELRAAPPVRRDEQMHERLA</sequence>
<accession>A0A9N8MMQ6</accession>
<dbReference type="AlphaFoldDB" id="A0A9N8MMQ6"/>
<organism evidence="1 2">
    <name type="scientific">Paraburkholderia domus</name>
    <dbReference type="NCBI Taxonomy" id="2793075"/>
    <lineage>
        <taxon>Bacteria</taxon>
        <taxon>Pseudomonadati</taxon>
        <taxon>Pseudomonadota</taxon>
        <taxon>Betaproteobacteria</taxon>
        <taxon>Burkholderiales</taxon>
        <taxon>Burkholderiaceae</taxon>
        <taxon>Paraburkholderia</taxon>
    </lineage>
</organism>
<gene>
    <name evidence="1" type="ORF">R70211_02003</name>
</gene>
<reference evidence="1" key="1">
    <citation type="submission" date="2021-02" db="EMBL/GenBank/DDBJ databases">
        <authorList>
            <person name="Vanwijnsberghe S."/>
        </authorList>
    </citation>
    <scope>NUCLEOTIDE SEQUENCE</scope>
    <source>
        <strain evidence="1">R-70211</strain>
    </source>
</reference>
<comment type="caution">
    <text evidence="1">The sequence shown here is derived from an EMBL/GenBank/DDBJ whole genome shotgun (WGS) entry which is preliminary data.</text>
</comment>